<evidence type="ECO:0000256" key="1">
    <source>
        <dbReference type="ARBA" id="ARBA00006525"/>
    </source>
</evidence>
<dbReference type="Gene3D" id="1.10.10.10">
    <property type="entry name" value="Winged helix-like DNA-binding domain superfamily/Winged helix DNA-binding domain"/>
    <property type="match status" value="1"/>
</dbReference>
<dbReference type="PANTHER" id="PTHR43022:SF1">
    <property type="entry name" value="PROTEIN SMF"/>
    <property type="match status" value="1"/>
</dbReference>
<dbReference type="NCBIfam" id="TIGR00732">
    <property type="entry name" value="dprA"/>
    <property type="match status" value="1"/>
</dbReference>
<organism evidence="4 5">
    <name type="scientific">Candidatus Roizmanbacteria bacterium RIFCSPHIGHO2_01_FULL_39_12b</name>
    <dbReference type="NCBI Taxonomy" id="1802030"/>
    <lineage>
        <taxon>Bacteria</taxon>
        <taxon>Candidatus Roizmaniibacteriota</taxon>
    </lineage>
</organism>
<feature type="domain" description="DprA winged helix" evidence="3">
    <location>
        <begin position="307"/>
        <end position="355"/>
    </location>
</feature>
<protein>
    <submittedName>
        <fullName evidence="4">DNA protecting protein DprA</fullName>
    </submittedName>
</protein>
<comment type="similarity">
    <text evidence="1">Belongs to the DprA/Smf family.</text>
</comment>
<dbReference type="Pfam" id="PF17782">
    <property type="entry name" value="WHD_DprA"/>
    <property type="match status" value="1"/>
</dbReference>
<dbReference type="SUPFAM" id="SSF102405">
    <property type="entry name" value="MCP/YpsA-like"/>
    <property type="match status" value="1"/>
</dbReference>
<dbReference type="InterPro" id="IPR036388">
    <property type="entry name" value="WH-like_DNA-bd_sf"/>
</dbReference>
<dbReference type="PANTHER" id="PTHR43022">
    <property type="entry name" value="PROTEIN SMF"/>
    <property type="match status" value="1"/>
</dbReference>
<dbReference type="Proteomes" id="UP000178372">
    <property type="component" value="Unassembled WGS sequence"/>
</dbReference>
<dbReference type="AlphaFoldDB" id="A0A1F7GAM0"/>
<comment type="caution">
    <text evidence="4">The sequence shown here is derived from an EMBL/GenBank/DDBJ whole genome shotgun (WGS) entry which is preliminary data.</text>
</comment>
<evidence type="ECO:0000259" key="2">
    <source>
        <dbReference type="Pfam" id="PF02481"/>
    </source>
</evidence>
<dbReference type="Pfam" id="PF02481">
    <property type="entry name" value="DNA_processg_A"/>
    <property type="match status" value="1"/>
</dbReference>
<name>A0A1F7GAM0_9BACT</name>
<dbReference type="EMBL" id="MFZF01000022">
    <property type="protein sequence ID" value="OGK15951.1"/>
    <property type="molecule type" value="Genomic_DNA"/>
</dbReference>
<dbReference type="InterPro" id="IPR041614">
    <property type="entry name" value="DprA_WH"/>
</dbReference>
<dbReference type="Gene3D" id="3.40.50.450">
    <property type="match status" value="1"/>
</dbReference>
<feature type="domain" description="Smf/DprA SLOG" evidence="2">
    <location>
        <begin position="80"/>
        <end position="288"/>
    </location>
</feature>
<dbReference type="InterPro" id="IPR057666">
    <property type="entry name" value="DrpA_SLOG"/>
</dbReference>
<evidence type="ECO:0000259" key="3">
    <source>
        <dbReference type="Pfam" id="PF17782"/>
    </source>
</evidence>
<proteinExistence type="inferred from homology"/>
<evidence type="ECO:0000313" key="5">
    <source>
        <dbReference type="Proteomes" id="UP000178372"/>
    </source>
</evidence>
<reference evidence="4 5" key="1">
    <citation type="journal article" date="2016" name="Nat. Commun.">
        <title>Thousands of microbial genomes shed light on interconnected biogeochemical processes in an aquifer system.</title>
        <authorList>
            <person name="Anantharaman K."/>
            <person name="Brown C.T."/>
            <person name="Hug L.A."/>
            <person name="Sharon I."/>
            <person name="Castelle C.J."/>
            <person name="Probst A.J."/>
            <person name="Thomas B.C."/>
            <person name="Singh A."/>
            <person name="Wilkins M.J."/>
            <person name="Karaoz U."/>
            <person name="Brodie E.L."/>
            <person name="Williams K.H."/>
            <person name="Hubbard S.S."/>
            <person name="Banfield J.F."/>
        </authorList>
    </citation>
    <scope>NUCLEOTIDE SEQUENCE [LARGE SCALE GENOMIC DNA]</scope>
</reference>
<accession>A0A1F7GAM0</accession>
<evidence type="ECO:0000313" key="4">
    <source>
        <dbReference type="EMBL" id="OGK15951.1"/>
    </source>
</evidence>
<sequence>MDALSATHFLFSYFRKIPPLKFSEIIEELSHPEELLSAGDNVLKKYIRNPLLDEFLSFRKSYSIEEKLYSLKQKQINYVPKNSPQFPPQLSICPDCPIGLFVKGNVSLLTQNKLFIAIVGTRHPTPYGKMLTTSFIDDFPSDRTVVVSGMALGIDGLAHFEALKNKIPTIAVLACGVDRPYPSSHRSLYEKIITSGGAIVSEMPPGTELFPSSFLERNRIVAGLSSAVIVIEGSSRSGTLSTARWAAEYDRPVFAPPHPITSRGAPAPHQLLKQGANLITNSSDIFMYFNLPVKDNNVPESVFTSNQNILLESLKEHDRLSVDEILMATKISPSILFSTLSELELLGVIAKAPDGTYYQSTS</sequence>
<gene>
    <name evidence="4" type="ORF">A2690_00665</name>
</gene>
<dbReference type="GO" id="GO:0009294">
    <property type="term" value="P:DNA-mediated transformation"/>
    <property type="evidence" value="ECO:0007669"/>
    <property type="project" value="InterPro"/>
</dbReference>
<dbReference type="InterPro" id="IPR003488">
    <property type="entry name" value="DprA"/>
</dbReference>